<evidence type="ECO:0000259" key="4">
    <source>
        <dbReference type="Pfam" id="PF02252"/>
    </source>
</evidence>
<gene>
    <name evidence="5" type="ORF">GLOTRDRAFT_124259</name>
</gene>
<comment type="similarity">
    <text evidence="1">Belongs to the PA28 family.</text>
</comment>
<dbReference type="InterPro" id="IPR003186">
    <property type="entry name" value="PA28_C"/>
</dbReference>
<dbReference type="GO" id="GO:0008537">
    <property type="term" value="C:proteasome activator complex"/>
    <property type="evidence" value="ECO:0007669"/>
    <property type="project" value="InterPro"/>
</dbReference>
<dbReference type="HOGENOM" id="CLU_062515_1_0_1"/>
<dbReference type="PANTHER" id="PTHR10660:SF2">
    <property type="entry name" value="LD45860P"/>
    <property type="match status" value="1"/>
</dbReference>
<dbReference type="FunFam" id="1.20.120.180:FF:000002">
    <property type="entry name" value="Proteasome activator complex subunit 1"/>
    <property type="match status" value="1"/>
</dbReference>
<dbReference type="STRING" id="670483.S7QLS8"/>
<accession>S7QLS8</accession>
<evidence type="ECO:0000256" key="3">
    <source>
        <dbReference type="SAM" id="MobiDB-lite"/>
    </source>
</evidence>
<name>S7QLS8_GLOTA</name>
<dbReference type="GeneID" id="19301074"/>
<dbReference type="OMA" id="PMFNERN"/>
<dbReference type="GO" id="GO:0061133">
    <property type="term" value="F:endopeptidase activator activity"/>
    <property type="evidence" value="ECO:0007669"/>
    <property type="project" value="TreeGrafter"/>
</dbReference>
<dbReference type="eggNOG" id="KOG4470">
    <property type="taxonomic scope" value="Eukaryota"/>
</dbReference>
<feature type="region of interest" description="Disordered" evidence="3">
    <location>
        <begin position="82"/>
        <end position="119"/>
    </location>
</feature>
<dbReference type="Proteomes" id="UP000030669">
    <property type="component" value="Unassembled WGS sequence"/>
</dbReference>
<feature type="compositionally biased region" description="Polar residues" evidence="3">
    <location>
        <begin position="82"/>
        <end position="96"/>
    </location>
</feature>
<evidence type="ECO:0000256" key="2">
    <source>
        <dbReference type="ARBA" id="ARBA00022942"/>
    </source>
</evidence>
<dbReference type="GO" id="GO:0005737">
    <property type="term" value="C:cytoplasm"/>
    <property type="evidence" value="ECO:0007669"/>
    <property type="project" value="TreeGrafter"/>
</dbReference>
<evidence type="ECO:0000313" key="5">
    <source>
        <dbReference type="EMBL" id="EPQ60501.1"/>
    </source>
</evidence>
<feature type="compositionally biased region" description="Polar residues" evidence="3">
    <location>
        <begin position="110"/>
        <end position="119"/>
    </location>
</feature>
<dbReference type="AlphaFoldDB" id="S7QLS8"/>
<dbReference type="EMBL" id="KB469296">
    <property type="protein sequence ID" value="EPQ60501.1"/>
    <property type="molecule type" value="Genomic_DNA"/>
</dbReference>
<keyword evidence="2 5" id="KW-0647">Proteasome</keyword>
<feature type="domain" description="Proteasome activator PA28 C-terminal" evidence="4">
    <location>
        <begin position="131"/>
        <end position="273"/>
    </location>
</feature>
<proteinExistence type="inferred from homology"/>
<dbReference type="GO" id="GO:0061136">
    <property type="term" value="P:regulation of proteasomal protein catabolic process"/>
    <property type="evidence" value="ECO:0007669"/>
    <property type="project" value="TreeGrafter"/>
</dbReference>
<dbReference type="InterPro" id="IPR036252">
    <property type="entry name" value="Proteasome_activ_sf"/>
</dbReference>
<dbReference type="KEGG" id="gtr:GLOTRDRAFT_124259"/>
<evidence type="ECO:0000256" key="1">
    <source>
        <dbReference type="ARBA" id="ARBA00005883"/>
    </source>
</evidence>
<dbReference type="GO" id="GO:2000045">
    <property type="term" value="P:regulation of G1/S transition of mitotic cell cycle"/>
    <property type="evidence" value="ECO:0007669"/>
    <property type="project" value="TreeGrafter"/>
</dbReference>
<reference evidence="5 6" key="1">
    <citation type="journal article" date="2012" name="Science">
        <title>The Paleozoic origin of enzymatic lignin decomposition reconstructed from 31 fungal genomes.</title>
        <authorList>
            <person name="Floudas D."/>
            <person name="Binder M."/>
            <person name="Riley R."/>
            <person name="Barry K."/>
            <person name="Blanchette R.A."/>
            <person name="Henrissat B."/>
            <person name="Martinez A.T."/>
            <person name="Otillar R."/>
            <person name="Spatafora J.W."/>
            <person name="Yadav J.S."/>
            <person name="Aerts A."/>
            <person name="Benoit I."/>
            <person name="Boyd A."/>
            <person name="Carlson A."/>
            <person name="Copeland A."/>
            <person name="Coutinho P.M."/>
            <person name="de Vries R.P."/>
            <person name="Ferreira P."/>
            <person name="Findley K."/>
            <person name="Foster B."/>
            <person name="Gaskell J."/>
            <person name="Glotzer D."/>
            <person name="Gorecki P."/>
            <person name="Heitman J."/>
            <person name="Hesse C."/>
            <person name="Hori C."/>
            <person name="Igarashi K."/>
            <person name="Jurgens J.A."/>
            <person name="Kallen N."/>
            <person name="Kersten P."/>
            <person name="Kohler A."/>
            <person name="Kuees U."/>
            <person name="Kumar T.K.A."/>
            <person name="Kuo A."/>
            <person name="LaButti K."/>
            <person name="Larrondo L.F."/>
            <person name="Lindquist E."/>
            <person name="Ling A."/>
            <person name="Lombard V."/>
            <person name="Lucas S."/>
            <person name="Lundell T."/>
            <person name="Martin R."/>
            <person name="McLaughlin D.J."/>
            <person name="Morgenstern I."/>
            <person name="Morin E."/>
            <person name="Murat C."/>
            <person name="Nagy L.G."/>
            <person name="Nolan M."/>
            <person name="Ohm R.A."/>
            <person name="Patyshakuliyeva A."/>
            <person name="Rokas A."/>
            <person name="Ruiz-Duenas F.J."/>
            <person name="Sabat G."/>
            <person name="Salamov A."/>
            <person name="Samejima M."/>
            <person name="Schmutz J."/>
            <person name="Slot J.C."/>
            <person name="St John F."/>
            <person name="Stenlid J."/>
            <person name="Sun H."/>
            <person name="Sun S."/>
            <person name="Syed K."/>
            <person name="Tsang A."/>
            <person name="Wiebenga A."/>
            <person name="Young D."/>
            <person name="Pisabarro A."/>
            <person name="Eastwood D.C."/>
            <person name="Martin F."/>
            <person name="Cullen D."/>
            <person name="Grigoriev I.V."/>
            <person name="Hibbett D.S."/>
        </authorList>
    </citation>
    <scope>NUCLEOTIDE SEQUENCE [LARGE SCALE GENOMIC DNA]</scope>
    <source>
        <strain evidence="5 6">ATCC 11539</strain>
    </source>
</reference>
<evidence type="ECO:0000313" key="6">
    <source>
        <dbReference type="Proteomes" id="UP000030669"/>
    </source>
</evidence>
<dbReference type="SUPFAM" id="SSF47216">
    <property type="entry name" value="Proteasome activator"/>
    <property type="match status" value="1"/>
</dbReference>
<dbReference type="PANTHER" id="PTHR10660">
    <property type="entry name" value="PROTEASOME REGULATOR PA28"/>
    <property type="match status" value="1"/>
</dbReference>
<dbReference type="OrthoDB" id="6591885at2759"/>
<dbReference type="Gene3D" id="1.20.120.180">
    <property type="entry name" value="Proteasome activator pa28, C-terminal domain"/>
    <property type="match status" value="1"/>
</dbReference>
<protein>
    <submittedName>
        <fullName evidence="5">Proteasome activator pa28, REG alpha/beta subunit</fullName>
    </submittedName>
</protein>
<dbReference type="GO" id="GO:0005654">
    <property type="term" value="C:nucleoplasm"/>
    <property type="evidence" value="ECO:0007669"/>
    <property type="project" value="TreeGrafter"/>
</dbReference>
<dbReference type="InterPro" id="IPR036997">
    <property type="entry name" value="PA28_C_sf"/>
</dbReference>
<organism evidence="5 6">
    <name type="scientific">Gloeophyllum trabeum (strain ATCC 11539 / FP-39264 / Madison 617)</name>
    <name type="common">Brown rot fungus</name>
    <dbReference type="NCBI Taxonomy" id="670483"/>
    <lineage>
        <taxon>Eukaryota</taxon>
        <taxon>Fungi</taxon>
        <taxon>Dikarya</taxon>
        <taxon>Basidiomycota</taxon>
        <taxon>Agaricomycotina</taxon>
        <taxon>Agaricomycetes</taxon>
        <taxon>Gloeophyllales</taxon>
        <taxon>Gloeophyllaceae</taxon>
        <taxon>Gloeophyllum</taxon>
    </lineage>
</organism>
<dbReference type="Pfam" id="PF02252">
    <property type="entry name" value="PA28_C"/>
    <property type="match status" value="1"/>
</dbReference>
<dbReference type="InterPro" id="IPR009077">
    <property type="entry name" value="Proteasome_activ_PA28"/>
</dbReference>
<sequence>MAAKQRGIDKQLEKRLKEYQDAVTAAAEDIIFQTFPNKVRATHIASSFHFADRISNHTFREIQKLIDSTASLESPFHPSHAATFTDTTVYPTPSTSQEHEAKKRKRVNEDTSASNGVSANDTEYARYPNLVLTNQHIGKLHAILKKECEELAEYVDKVKLWVNLNMPQIEDGDNFGVQIQEEVLQELHRSQQSAYNLRDNARRDYLDRAKICSKLIKYPNVQDYSLALKEHDDKQLYCARQDLLDVRNIYAVLTDIIHKNIAKLRSPKGNNSSGLY</sequence>
<keyword evidence="6" id="KW-1185">Reference proteome</keyword>
<dbReference type="RefSeq" id="XP_007860899.1">
    <property type="nucleotide sequence ID" value="XM_007862708.1"/>
</dbReference>